<evidence type="ECO:0000313" key="2">
    <source>
        <dbReference type="EMBL" id="WZL70422.1"/>
    </source>
</evidence>
<gene>
    <name evidence="2" type="ORF">QBE51_02495</name>
</gene>
<feature type="transmembrane region" description="Helical" evidence="1">
    <location>
        <begin position="6"/>
        <end position="24"/>
    </location>
</feature>
<dbReference type="InterPro" id="IPR014198">
    <property type="entry name" value="Spore_III_AB"/>
</dbReference>
<dbReference type="EMBL" id="CP121687">
    <property type="protein sequence ID" value="WZL70422.1"/>
    <property type="molecule type" value="Genomic_DNA"/>
</dbReference>
<organism evidence="2 3">
    <name type="scientific">Defluviitalea saccharophila</name>
    <dbReference type="NCBI Taxonomy" id="879970"/>
    <lineage>
        <taxon>Bacteria</taxon>
        <taxon>Bacillati</taxon>
        <taxon>Bacillota</taxon>
        <taxon>Clostridia</taxon>
        <taxon>Lachnospirales</taxon>
        <taxon>Defluviitaleaceae</taxon>
        <taxon>Defluviitalea</taxon>
    </lineage>
</organism>
<reference evidence="2 3" key="1">
    <citation type="submission" date="2023-03" db="EMBL/GenBank/DDBJ databases">
        <title>Novel Species.</title>
        <authorList>
            <person name="Ma S."/>
        </authorList>
    </citation>
    <scope>NUCLEOTIDE SEQUENCE [LARGE SCALE GENOMIC DNA]</scope>
    <source>
        <strain evidence="2 3">LIND6LT2</strain>
    </source>
</reference>
<dbReference type="PIRSF" id="PIRSF021435">
    <property type="entry name" value="SpoIIIAB"/>
    <property type="match status" value="1"/>
</dbReference>
<keyword evidence="1" id="KW-0472">Membrane</keyword>
<evidence type="ECO:0000313" key="3">
    <source>
        <dbReference type="Proteomes" id="UP001486565"/>
    </source>
</evidence>
<keyword evidence="3" id="KW-1185">Reference proteome</keyword>
<dbReference type="Proteomes" id="UP001486565">
    <property type="component" value="Chromosome"/>
</dbReference>
<accession>A0ABZ2Y500</accession>
<proteinExistence type="predicted"/>
<name>A0ABZ2Y500_9FIRM</name>
<protein>
    <submittedName>
        <fullName evidence="2">Stage III sporulation protein AB</fullName>
    </submittedName>
</protein>
<dbReference type="Pfam" id="PF09548">
    <property type="entry name" value="Spore_III_AB"/>
    <property type="match status" value="1"/>
</dbReference>
<evidence type="ECO:0000256" key="1">
    <source>
        <dbReference type="SAM" id="Phobius"/>
    </source>
</evidence>
<keyword evidence="1" id="KW-1133">Transmembrane helix</keyword>
<sequence length="175" mass="19856">MIMFIKLIGAICTVIGTTFIGLLLDKLDVYRMNDLKTLQKAFVFLKGEIDYMITPLPLAMEQVGSRIGSNIGNIFTYAGELMGKKTGYNASELWENAVERYIDDTYLSKVDKSILLSFGNALGYLDKEMQKNNINLCILYLEDEMKKLDLHHQKNGRLYRSLGILSGLLIVILLY</sequence>
<dbReference type="RefSeq" id="WP_341877385.1">
    <property type="nucleotide sequence ID" value="NZ_CP121687.1"/>
</dbReference>
<keyword evidence="1" id="KW-0812">Transmembrane</keyword>